<dbReference type="Pfam" id="PF00149">
    <property type="entry name" value="Metallophos"/>
    <property type="match status" value="1"/>
</dbReference>
<keyword evidence="8" id="KW-0464">Manganese</keyword>
<evidence type="ECO:0000256" key="2">
    <source>
        <dbReference type="ARBA" id="ARBA00001941"/>
    </source>
</evidence>
<accession>A0A498MZK5</accession>
<keyword evidence="7" id="KW-0378">Hydrolase</keyword>
<name>A0A498MZK5_LABRO</name>
<evidence type="ECO:0000256" key="8">
    <source>
        <dbReference type="ARBA" id="ARBA00023211"/>
    </source>
</evidence>
<comment type="cofactor">
    <cofactor evidence="2">
        <name>Co(2+)</name>
        <dbReference type="ChEBI" id="CHEBI:48828"/>
    </cofactor>
</comment>
<reference evidence="13 14" key="1">
    <citation type="submission" date="2018-03" db="EMBL/GenBank/DDBJ databases">
        <title>Draft genome sequence of Rohu Carp (Labeo rohita).</title>
        <authorList>
            <person name="Das P."/>
            <person name="Kushwaha B."/>
            <person name="Joshi C.G."/>
            <person name="Kumar D."/>
            <person name="Nagpure N.S."/>
            <person name="Sahoo L."/>
            <person name="Das S.P."/>
            <person name="Bit A."/>
            <person name="Patnaik S."/>
            <person name="Meher P.K."/>
            <person name="Jayasankar P."/>
            <person name="Koringa P.G."/>
            <person name="Patel N.V."/>
            <person name="Hinsu A.T."/>
            <person name="Kumar R."/>
            <person name="Pandey M."/>
            <person name="Agarwal S."/>
            <person name="Srivastava S."/>
            <person name="Singh M."/>
            <person name="Iquebal M.A."/>
            <person name="Jaiswal S."/>
            <person name="Angadi U.B."/>
            <person name="Kumar N."/>
            <person name="Raza M."/>
            <person name="Shah T.M."/>
            <person name="Rai A."/>
            <person name="Jena J.K."/>
        </authorList>
    </citation>
    <scope>NUCLEOTIDE SEQUENCE [LARGE SCALE GENOMIC DNA]</scope>
    <source>
        <strain evidence="13">DASCIFA01</strain>
        <tissue evidence="13">Testis</tissue>
    </source>
</reference>
<dbReference type="GO" id="GO:0016787">
    <property type="term" value="F:hydrolase activity"/>
    <property type="evidence" value="ECO:0007669"/>
    <property type="project" value="UniProtKB-KW"/>
</dbReference>
<keyword evidence="5" id="KW-0479">Metal-binding</keyword>
<dbReference type="STRING" id="84645.A0A498MZK5"/>
<dbReference type="FunFam" id="3.60.21.10:FF:000023">
    <property type="entry name" value="Metallophosphoesterase mpped2"/>
    <property type="match status" value="1"/>
</dbReference>
<dbReference type="GO" id="GO:0000166">
    <property type="term" value="F:nucleotide binding"/>
    <property type="evidence" value="ECO:0007669"/>
    <property type="project" value="UniProtKB-KW"/>
</dbReference>
<evidence type="ECO:0000256" key="7">
    <source>
        <dbReference type="ARBA" id="ARBA00022801"/>
    </source>
</evidence>
<keyword evidence="14" id="KW-1185">Reference proteome</keyword>
<dbReference type="InterPro" id="IPR004843">
    <property type="entry name" value="Calcineurin-like_PHP"/>
</dbReference>
<evidence type="ECO:0000256" key="11">
    <source>
        <dbReference type="ARBA" id="ARBA00082215"/>
    </source>
</evidence>
<keyword evidence="6" id="KW-0547">Nucleotide-binding</keyword>
<dbReference type="EMBL" id="QBIY01012605">
    <property type="protein sequence ID" value="RXN21947.1"/>
    <property type="molecule type" value="Genomic_DNA"/>
</dbReference>
<dbReference type="AlphaFoldDB" id="A0A498MZK5"/>
<evidence type="ECO:0000313" key="13">
    <source>
        <dbReference type="EMBL" id="RXN21947.1"/>
    </source>
</evidence>
<dbReference type="PANTHER" id="PTHR12905">
    <property type="entry name" value="METALLOPHOSPHOESTERASE"/>
    <property type="match status" value="1"/>
</dbReference>
<dbReference type="Gene3D" id="3.60.21.10">
    <property type="match status" value="1"/>
</dbReference>
<comment type="function">
    <text evidence="9">Displays low metallophosphoesterase activity (in vitro). May play a role in the development of the nervous system.</text>
</comment>
<evidence type="ECO:0000256" key="4">
    <source>
        <dbReference type="ARBA" id="ARBA00011738"/>
    </source>
</evidence>
<evidence type="ECO:0000313" key="14">
    <source>
        <dbReference type="Proteomes" id="UP000290572"/>
    </source>
</evidence>
<comment type="caution">
    <text evidence="13">The sequence shown here is derived from an EMBL/GenBank/DDBJ whole genome shotgun (WGS) entry which is preliminary data.</text>
</comment>
<dbReference type="SUPFAM" id="SSF56300">
    <property type="entry name" value="Metallo-dependent phosphatases"/>
    <property type="match status" value="1"/>
</dbReference>
<comment type="subunit">
    <text evidence="4">Homodimer.</text>
</comment>
<dbReference type="PANTHER" id="PTHR12905:SF13">
    <property type="entry name" value="METALLOPHOSPHOESTERASE MPPED2"/>
    <property type="match status" value="1"/>
</dbReference>
<dbReference type="CDD" id="cd07379">
    <property type="entry name" value="MPP_239FB"/>
    <property type="match status" value="1"/>
</dbReference>
<proteinExistence type="inferred from homology"/>
<evidence type="ECO:0000259" key="12">
    <source>
        <dbReference type="Pfam" id="PF00149"/>
    </source>
</evidence>
<gene>
    <name evidence="13" type="ORF">ROHU_023831</name>
</gene>
<dbReference type="InterPro" id="IPR051693">
    <property type="entry name" value="UPF0046_metallophosphoest"/>
</dbReference>
<organism evidence="13 14">
    <name type="scientific">Labeo rohita</name>
    <name type="common">Indian major carp</name>
    <name type="synonym">Cyprinus rohita</name>
    <dbReference type="NCBI Taxonomy" id="84645"/>
    <lineage>
        <taxon>Eukaryota</taxon>
        <taxon>Metazoa</taxon>
        <taxon>Chordata</taxon>
        <taxon>Craniata</taxon>
        <taxon>Vertebrata</taxon>
        <taxon>Euteleostomi</taxon>
        <taxon>Actinopterygii</taxon>
        <taxon>Neopterygii</taxon>
        <taxon>Teleostei</taxon>
        <taxon>Ostariophysi</taxon>
        <taxon>Cypriniformes</taxon>
        <taxon>Cyprinidae</taxon>
        <taxon>Labeoninae</taxon>
        <taxon>Labeonini</taxon>
        <taxon>Labeo</taxon>
    </lineage>
</organism>
<protein>
    <recommendedName>
        <fullName evidence="10">Metallophosphoesterase MPPED2</fullName>
    </recommendedName>
    <alternativeName>
        <fullName evidence="11">Metallophosphoesterase domain-containing protein 2</fullName>
    </alternativeName>
</protein>
<dbReference type="InterPro" id="IPR029052">
    <property type="entry name" value="Metallo-depent_PP-like"/>
</dbReference>
<evidence type="ECO:0000256" key="9">
    <source>
        <dbReference type="ARBA" id="ARBA00057840"/>
    </source>
</evidence>
<evidence type="ECO:0000256" key="10">
    <source>
        <dbReference type="ARBA" id="ARBA00072378"/>
    </source>
</evidence>
<sequence>MFLINNCTSQLDQCSCYSPHSSDSTAVLSDPSGSARSLHSSLSGSPSSHIEAVLSLLSPSFLVCRISVRVLVERDPGGRRFCPARRDLNPSRLPKYPMTVVFDTSADNPRAVLGQKRRGAMARRISSQGKVTISVDEYSSNPTQAFTHYNINQSRFQPPHVHMVEPLPYDAPKPVGHTRFVCVSDTHSRTDGIQMPFGDVLLHTGDFTELGLPSEVKKFNDWLGSLPYEYKVVIAGNHELTFDKDFMSELIKQDYYRFPSVSKLRTEDFDDVQSLLTNCVYLQDSEVTIKGFRIYGTPWTPWFNGWGFNLPRGQSLLDKWNQIPEDVDILMTHGPPLGFRDWVPKELQRVGCVELLNTVQKRVRPKLHAYGGIHEGYGIMTDGYTTFINSSTCTVSFQPTNPPIIFDLPNPGNS</sequence>
<evidence type="ECO:0000256" key="5">
    <source>
        <dbReference type="ARBA" id="ARBA00022723"/>
    </source>
</evidence>
<comment type="similarity">
    <text evidence="3">Belongs to the UPF0046 family.</text>
</comment>
<comment type="cofactor">
    <cofactor evidence="1">
        <name>Mn(2+)</name>
        <dbReference type="ChEBI" id="CHEBI:29035"/>
    </cofactor>
</comment>
<dbReference type="Proteomes" id="UP000290572">
    <property type="component" value="Unassembled WGS sequence"/>
</dbReference>
<evidence type="ECO:0000256" key="1">
    <source>
        <dbReference type="ARBA" id="ARBA00001936"/>
    </source>
</evidence>
<dbReference type="GO" id="GO:0046872">
    <property type="term" value="F:metal ion binding"/>
    <property type="evidence" value="ECO:0007669"/>
    <property type="project" value="UniProtKB-KW"/>
</dbReference>
<feature type="domain" description="Calcineurin-like phosphoesterase" evidence="12">
    <location>
        <begin position="179"/>
        <end position="375"/>
    </location>
</feature>
<evidence type="ECO:0000256" key="6">
    <source>
        <dbReference type="ARBA" id="ARBA00022741"/>
    </source>
</evidence>
<evidence type="ECO:0000256" key="3">
    <source>
        <dbReference type="ARBA" id="ARBA00007993"/>
    </source>
</evidence>